<reference evidence="3" key="2">
    <citation type="submission" date="2021-04" db="EMBL/GenBank/DDBJ databases">
        <title>Isolation and genomic analysis of the ibuprofen-degrading bacterium Sphingomonas strain MPO218.</title>
        <authorList>
            <person name="Aulestia M."/>
            <person name="Flores A."/>
            <person name="Mangas E.L."/>
            <person name="Perez-Pulido A.J."/>
            <person name="Santero E."/>
            <person name="Camacho E.M."/>
        </authorList>
    </citation>
    <scope>NUCLEOTIDE SEQUENCE</scope>
    <source>
        <strain evidence="3">MPO218</strain>
    </source>
</reference>
<reference evidence="3" key="1">
    <citation type="submission" date="2020-07" db="EMBL/GenBank/DDBJ databases">
        <authorList>
            <person name="Camacho E."/>
        </authorList>
    </citation>
    <scope>NUCLEOTIDE SEQUENCE</scope>
    <source>
        <strain evidence="3">MPO218</strain>
    </source>
</reference>
<dbReference type="EMBL" id="CP059319">
    <property type="protein sequence ID" value="QTH23744.1"/>
    <property type="molecule type" value="Genomic_DNA"/>
</dbReference>
<evidence type="ECO:0000313" key="3">
    <source>
        <dbReference type="EMBL" id="QTH23744.1"/>
    </source>
</evidence>
<protein>
    <submittedName>
        <fullName evidence="3">Uncharacterized protein</fullName>
    </submittedName>
</protein>
<organism evidence="3 4">
    <name type="scientific">Rhizorhabdus wittichii</name>
    <dbReference type="NCBI Taxonomy" id="160791"/>
    <lineage>
        <taxon>Bacteria</taxon>
        <taxon>Pseudomonadati</taxon>
        <taxon>Pseudomonadota</taxon>
        <taxon>Alphaproteobacteria</taxon>
        <taxon>Sphingomonadales</taxon>
        <taxon>Sphingomonadaceae</taxon>
        <taxon>Rhizorhabdus</taxon>
    </lineage>
</organism>
<gene>
    <name evidence="3" type="ORF">HRJ34_09680</name>
</gene>
<dbReference type="RefSeq" id="WP_152523645.1">
    <property type="nucleotide sequence ID" value="NZ_CP059319.1"/>
</dbReference>
<dbReference type="Proteomes" id="UP000664914">
    <property type="component" value="Chromosome"/>
</dbReference>
<dbReference type="AlphaFoldDB" id="A0A975HHA5"/>
<sequence length="76" mass="7978">MSNSGSADQLRREAAKARKLADNAFGEADKQRLLEVAASLDREAAAMEAALTVRAAKASASLSARSTRSITASRLD</sequence>
<proteinExistence type="predicted"/>
<name>A0A975HHA5_9SPHN</name>
<evidence type="ECO:0000313" key="4">
    <source>
        <dbReference type="Proteomes" id="UP000664914"/>
    </source>
</evidence>
<keyword evidence="1" id="KW-0175">Coiled coil</keyword>
<evidence type="ECO:0000256" key="2">
    <source>
        <dbReference type="SAM" id="MobiDB-lite"/>
    </source>
</evidence>
<feature type="coiled-coil region" evidence="1">
    <location>
        <begin position="7"/>
        <end position="50"/>
    </location>
</feature>
<evidence type="ECO:0000256" key="1">
    <source>
        <dbReference type="SAM" id="Coils"/>
    </source>
</evidence>
<feature type="region of interest" description="Disordered" evidence="2">
    <location>
        <begin position="57"/>
        <end position="76"/>
    </location>
</feature>
<accession>A0A975HHA5</accession>